<organism evidence="3 4">
    <name type="scientific">Halovenus carboxidivorans</name>
    <dbReference type="NCBI Taxonomy" id="2692199"/>
    <lineage>
        <taxon>Archaea</taxon>
        <taxon>Methanobacteriati</taxon>
        <taxon>Methanobacteriota</taxon>
        <taxon>Stenosarchaea group</taxon>
        <taxon>Halobacteria</taxon>
        <taxon>Halobacteriales</taxon>
        <taxon>Haloarculaceae</taxon>
        <taxon>Halovenus</taxon>
    </lineage>
</organism>
<dbReference type="EMBL" id="WUUT01000002">
    <property type="protein sequence ID" value="MXR51154.1"/>
    <property type="molecule type" value="Genomic_DNA"/>
</dbReference>
<evidence type="ECO:0000256" key="1">
    <source>
        <dbReference type="SAM" id="Phobius"/>
    </source>
</evidence>
<keyword evidence="1" id="KW-1133">Transmembrane helix</keyword>
<evidence type="ECO:0000259" key="2">
    <source>
        <dbReference type="Pfam" id="PF24460"/>
    </source>
</evidence>
<sequence>MFVPGLGHLYLRLWGRAALWAGLTALGLVLAVPGENWPDSLSTEALLAPFQSLPFESIVLLSGVLALCIVDVYLMALRRNELLERSERVAAGESPQQCPNCGKELDQDIDFCHWCTTEIRADGDE</sequence>
<feature type="domain" description="DUF7575" evidence="2">
    <location>
        <begin position="94"/>
        <end position="119"/>
    </location>
</feature>
<comment type="caution">
    <text evidence="3">The sequence shown here is derived from an EMBL/GenBank/DDBJ whole genome shotgun (WGS) entry which is preliminary data.</text>
</comment>
<dbReference type="Proteomes" id="UP000466535">
    <property type="component" value="Unassembled WGS sequence"/>
</dbReference>
<name>A0A6B0SZN6_9EURY</name>
<keyword evidence="4" id="KW-1185">Reference proteome</keyword>
<dbReference type="AlphaFoldDB" id="A0A6B0SZN6"/>
<evidence type="ECO:0000313" key="4">
    <source>
        <dbReference type="Proteomes" id="UP000466535"/>
    </source>
</evidence>
<reference evidence="3 4" key="1">
    <citation type="submission" date="2019-12" db="EMBL/GenBank/DDBJ databases">
        <title>Isolation and characterization of three novel carbon monoxide-oxidizing members of Halobacteria from salione crusts and soils.</title>
        <authorList>
            <person name="Myers M.R."/>
            <person name="King G.M."/>
        </authorList>
    </citation>
    <scope>NUCLEOTIDE SEQUENCE [LARGE SCALE GENOMIC DNA]</scope>
    <source>
        <strain evidence="3 4">WSH3</strain>
    </source>
</reference>
<proteinExistence type="predicted"/>
<keyword evidence="1" id="KW-0812">Transmembrane</keyword>
<keyword evidence="1" id="KW-0472">Membrane</keyword>
<dbReference type="Pfam" id="PF24460">
    <property type="entry name" value="DUF7575"/>
    <property type="match status" value="1"/>
</dbReference>
<gene>
    <name evidence="3" type="ORF">GRX03_05975</name>
</gene>
<protein>
    <submittedName>
        <fullName evidence="3">Zinc ribbon domain-containing protein</fullName>
    </submittedName>
</protein>
<feature type="transmembrane region" description="Helical" evidence="1">
    <location>
        <begin position="55"/>
        <end position="76"/>
    </location>
</feature>
<evidence type="ECO:0000313" key="3">
    <source>
        <dbReference type="EMBL" id="MXR51154.1"/>
    </source>
</evidence>
<accession>A0A6B0SZN6</accession>
<dbReference type="InterPro" id="IPR055997">
    <property type="entry name" value="DUF7575"/>
</dbReference>
<dbReference type="OrthoDB" id="204947at2157"/>